<dbReference type="Proteomes" id="UP000314986">
    <property type="component" value="Unassembled WGS sequence"/>
</dbReference>
<dbReference type="InterPro" id="IPR024675">
    <property type="entry name" value="eIF3g_N"/>
</dbReference>
<evidence type="ECO:0000259" key="9">
    <source>
        <dbReference type="PROSITE" id="PS50102"/>
    </source>
</evidence>
<dbReference type="CDD" id="cd12408">
    <property type="entry name" value="RRM_eIF3G_like"/>
    <property type="match status" value="1"/>
</dbReference>
<dbReference type="FunFam" id="3.30.70.330:FF:000194">
    <property type="entry name" value="Eukaryotic translation initiation factor 3 subunit G"/>
    <property type="match status" value="1"/>
</dbReference>
<reference evidence="11" key="2">
    <citation type="journal article" date="2007" name="PLoS Biol.">
        <title>Survey sequencing and comparative analysis of the elephant shark (Callorhinchus milii) genome.</title>
        <authorList>
            <person name="Venkatesh B."/>
            <person name="Kirkness E.F."/>
            <person name="Loh Y.H."/>
            <person name="Halpern A.L."/>
            <person name="Lee A.P."/>
            <person name="Johnson J."/>
            <person name="Dandona N."/>
            <person name="Viswanathan L.D."/>
            <person name="Tay A."/>
            <person name="Venter J.C."/>
            <person name="Strausberg R.L."/>
            <person name="Brenner S."/>
        </authorList>
    </citation>
    <scope>NUCLEOTIDE SEQUENCE [LARGE SCALE GENOMIC DNA]</scope>
</reference>
<evidence type="ECO:0000256" key="2">
    <source>
        <dbReference type="ARBA" id="ARBA00022540"/>
    </source>
</evidence>
<sequence length="275" mass="30932">ILQYCPASWASSRRERRPLPSPKEQIKGNIKILTEYKVDEDGKKVKVSHCFIQTGLNWKKIGNSEYDQAGPNVATTTVSDDVYMTFITNKEDLINQEDDDPMSKLKGQKIVSCRICKGDHWTTRCPYKDTLGPMQKELAEQLGLSTDKEKVPGEAEPVQPAQSKTGKYVPPSLRDGANRRGESMQTNRRADDNATIRVTNLSEDTRETDLQELFRPFGSISRIYLAKDKNTGQSKGFAFISFHRREDAARAIAGVSGFGYDHLILNVEWAKPSTN</sequence>
<dbReference type="HAMAP" id="MF_03006">
    <property type="entry name" value="eIF3g"/>
    <property type="match status" value="1"/>
</dbReference>
<dbReference type="CDD" id="cd12933">
    <property type="entry name" value="eIF3G"/>
    <property type="match status" value="1"/>
</dbReference>
<keyword evidence="11" id="KW-1185">Reference proteome</keyword>
<dbReference type="GO" id="GO:0005852">
    <property type="term" value="C:eukaryotic translation initiation factor 3 complex"/>
    <property type="evidence" value="ECO:0007669"/>
    <property type="project" value="UniProtKB-UniRule"/>
</dbReference>
<dbReference type="PIRSF" id="PIRSF037949">
    <property type="entry name" value="Transl_init_eIF-3_RNA-bind"/>
    <property type="match status" value="1"/>
</dbReference>
<feature type="region of interest" description="Disordered" evidence="8">
    <location>
        <begin position="145"/>
        <end position="188"/>
    </location>
</feature>
<dbReference type="GO" id="GO:0001732">
    <property type="term" value="P:formation of cytoplasmic translation initiation complex"/>
    <property type="evidence" value="ECO:0007669"/>
    <property type="project" value="UniProtKB-UniRule"/>
</dbReference>
<keyword evidence="4 6" id="KW-0648">Protein biosynthesis</keyword>
<dbReference type="SUPFAM" id="SSF54928">
    <property type="entry name" value="RNA-binding domain, RBD"/>
    <property type="match status" value="1"/>
</dbReference>
<organism evidence="10 11">
    <name type="scientific">Callorhinchus milii</name>
    <name type="common">Ghost shark</name>
    <dbReference type="NCBI Taxonomy" id="7868"/>
    <lineage>
        <taxon>Eukaryota</taxon>
        <taxon>Metazoa</taxon>
        <taxon>Chordata</taxon>
        <taxon>Craniata</taxon>
        <taxon>Vertebrata</taxon>
        <taxon>Chondrichthyes</taxon>
        <taxon>Holocephali</taxon>
        <taxon>Chimaeriformes</taxon>
        <taxon>Callorhinchidae</taxon>
        <taxon>Callorhinchus</taxon>
    </lineage>
</organism>
<dbReference type="InterPro" id="IPR000504">
    <property type="entry name" value="RRM_dom"/>
</dbReference>
<evidence type="ECO:0000313" key="11">
    <source>
        <dbReference type="Proteomes" id="UP000314986"/>
    </source>
</evidence>
<feature type="domain" description="RRM" evidence="9">
    <location>
        <begin position="194"/>
        <end position="272"/>
    </location>
</feature>
<evidence type="ECO:0000313" key="10">
    <source>
        <dbReference type="Ensembl" id="ENSCMIP00000017556.1"/>
    </source>
</evidence>
<dbReference type="SMART" id="SM00360">
    <property type="entry name" value="RRM"/>
    <property type="match status" value="1"/>
</dbReference>
<evidence type="ECO:0000256" key="1">
    <source>
        <dbReference type="ARBA" id="ARBA00022490"/>
    </source>
</evidence>
<dbReference type="InterPro" id="IPR034240">
    <property type="entry name" value="eIF3G_RRM"/>
</dbReference>
<accession>A0A4W3HNA0</accession>
<keyword evidence="1 6" id="KW-0963">Cytoplasm</keyword>
<evidence type="ECO:0000256" key="4">
    <source>
        <dbReference type="ARBA" id="ARBA00022917"/>
    </source>
</evidence>
<keyword evidence="2 6" id="KW-0396">Initiation factor</keyword>
<evidence type="ECO:0000256" key="7">
    <source>
        <dbReference type="PROSITE-ProRule" id="PRU00176"/>
    </source>
</evidence>
<comment type="function">
    <text evidence="6">RNA-binding component of the eukaryotic translation initiation factor 3 (eIF-3) complex, which is involved in protein synthesis of a specialized repertoire of mRNAs and, together with other initiation factors, stimulates binding of mRNA and methionyl-tRNAi to the 40S ribosome. The eIF-3 complex specifically targets and initiates translation of a subset of mRNAs involved in cell proliferation. This subunit can bind 18S rRNA.</text>
</comment>
<dbReference type="GeneTree" id="ENSGT00510000047802"/>
<proteinExistence type="inferred from homology"/>
<dbReference type="Gene3D" id="3.30.70.330">
    <property type="match status" value="1"/>
</dbReference>
<dbReference type="InterPro" id="IPR012677">
    <property type="entry name" value="Nucleotide-bd_a/b_plait_sf"/>
</dbReference>
<reference evidence="10" key="4">
    <citation type="submission" date="2025-08" db="UniProtKB">
        <authorList>
            <consortium name="Ensembl"/>
        </authorList>
    </citation>
    <scope>IDENTIFICATION</scope>
</reference>
<name>A0A4W3HNA0_CALMI</name>
<evidence type="ECO:0000256" key="5">
    <source>
        <dbReference type="ARBA" id="ARBA00059944"/>
    </source>
</evidence>
<comment type="subcellular location">
    <subcellularLocation>
        <location evidence="6">Cytoplasm</location>
    </subcellularLocation>
</comment>
<comment type="subunit">
    <text evidence="6">Component of the eukaryotic translation initiation factor 3 (eIF-3) complex, which is composed of 13 subunits: EIF3A, EIF3B, EIF3C, EIF3D, EIF3E, EIF3F, EIF3G, EIF3H, EIF3I, EIF3J, EIF3K, EIF3L and EIF3M.</text>
</comment>
<dbReference type="PROSITE" id="PS50102">
    <property type="entry name" value="RRM"/>
    <property type="match status" value="1"/>
</dbReference>
<dbReference type="GO" id="GO:0003743">
    <property type="term" value="F:translation initiation factor activity"/>
    <property type="evidence" value="ECO:0007669"/>
    <property type="project" value="UniProtKB-UniRule"/>
</dbReference>
<feature type="compositionally biased region" description="Basic and acidic residues" evidence="8">
    <location>
        <begin position="176"/>
        <end position="188"/>
    </location>
</feature>
<dbReference type="GO" id="GO:0003723">
    <property type="term" value="F:RNA binding"/>
    <property type="evidence" value="ECO:0007669"/>
    <property type="project" value="UniProtKB-UniRule"/>
</dbReference>
<dbReference type="Pfam" id="PF00076">
    <property type="entry name" value="RRM_1"/>
    <property type="match status" value="1"/>
</dbReference>
<dbReference type="InterPro" id="IPR017334">
    <property type="entry name" value="eIF3_g"/>
</dbReference>
<comment type="function">
    <text evidence="5">RNA-binding component of the eukaryotic translation initiation factor 3 (eIF-3) complex, which is required for several steps in the initiation of protein synthesis. The eIF-3 complex associates with the 40S ribosome and facilitates the recruitment of eIF-1, eIF-1A, eIF-2:GTP:methionyl-tRNAi and eIF-5 to form the 43S pre-initiation complex (43S PIC). The eIF-3 complex stimulates mRNA recruitment to the 43S PIC and scanning of the mRNA for AUG recognition. The eIF-3 complex is also required for disassembly and recycling of post-termination ribosomal complexes and subsequently prevents premature joining of the 40S and 60S ribosomal subunits prior to initiation. The eIF-3 complex specifically targets and initiates translation of a subset of mRNAs involved in cell proliferation, including cell cycling, differentiation and apoptosis, and uses different modes of RNA stem-loop binding to exert either translational activation or repression. This subunit can bind 18S rRNA.</text>
</comment>
<dbReference type="AlphaFoldDB" id="A0A4W3HNA0"/>
<dbReference type="Ensembl" id="ENSCMIT00000017894.1">
    <property type="protein sequence ID" value="ENSCMIP00000017556.1"/>
    <property type="gene ID" value="ENSCMIG00000008357.1"/>
</dbReference>
<comment type="similarity">
    <text evidence="6">Belongs to the eIF-3 subunit G family.</text>
</comment>
<keyword evidence="3 7" id="KW-0694">RNA-binding</keyword>
<dbReference type="PANTHER" id="PTHR10352">
    <property type="entry name" value="EUKARYOTIC TRANSLATION INITIATION FACTOR 3 SUBUNIT G"/>
    <property type="match status" value="1"/>
</dbReference>
<dbReference type="InterPro" id="IPR035979">
    <property type="entry name" value="RBD_domain_sf"/>
</dbReference>
<reference evidence="11" key="3">
    <citation type="journal article" date="2014" name="Nature">
        <title>Elephant shark genome provides unique insights into gnathostome evolution.</title>
        <authorList>
            <consortium name="International Elephant Shark Genome Sequencing Consortium"/>
            <person name="Venkatesh B."/>
            <person name="Lee A.P."/>
            <person name="Ravi V."/>
            <person name="Maurya A.K."/>
            <person name="Lian M.M."/>
            <person name="Swann J.B."/>
            <person name="Ohta Y."/>
            <person name="Flajnik M.F."/>
            <person name="Sutoh Y."/>
            <person name="Kasahara M."/>
            <person name="Hoon S."/>
            <person name="Gangu V."/>
            <person name="Roy S.W."/>
            <person name="Irimia M."/>
            <person name="Korzh V."/>
            <person name="Kondrychyn I."/>
            <person name="Lim Z.W."/>
            <person name="Tay B.H."/>
            <person name="Tohari S."/>
            <person name="Kong K.W."/>
            <person name="Ho S."/>
            <person name="Lorente-Galdos B."/>
            <person name="Quilez J."/>
            <person name="Marques-Bonet T."/>
            <person name="Raney B.J."/>
            <person name="Ingham P.W."/>
            <person name="Tay A."/>
            <person name="Hillier L.W."/>
            <person name="Minx P."/>
            <person name="Boehm T."/>
            <person name="Wilson R.K."/>
            <person name="Brenner S."/>
            <person name="Warren W.C."/>
        </authorList>
    </citation>
    <scope>NUCLEOTIDE SEQUENCE [LARGE SCALE GENOMIC DNA]</scope>
</reference>
<gene>
    <name evidence="6" type="primary">EIF3G</name>
    <name evidence="6" type="synonym">EIF3S4</name>
</gene>
<evidence type="ECO:0000256" key="8">
    <source>
        <dbReference type="SAM" id="MobiDB-lite"/>
    </source>
</evidence>
<protein>
    <recommendedName>
        <fullName evidence="6">Eukaryotic translation initiation factor 3 subunit G</fullName>
        <shortName evidence="6">eIF3g</shortName>
    </recommendedName>
    <alternativeName>
        <fullName evidence="6">Eukaryotic translation initiation factor 3 RNA-binding subunit</fullName>
        <shortName evidence="6">eIF-3 RNA-binding subunit</shortName>
    </alternativeName>
    <alternativeName>
        <fullName evidence="6">Eukaryotic translation initiation factor 3 subunit 4</fullName>
    </alternativeName>
</protein>
<evidence type="ECO:0000256" key="3">
    <source>
        <dbReference type="ARBA" id="ARBA00022884"/>
    </source>
</evidence>
<dbReference type="GO" id="GO:0016282">
    <property type="term" value="C:eukaryotic 43S preinitiation complex"/>
    <property type="evidence" value="ECO:0007669"/>
    <property type="project" value="UniProtKB-UniRule"/>
</dbReference>
<reference evidence="10" key="5">
    <citation type="submission" date="2025-09" db="UniProtKB">
        <authorList>
            <consortium name="Ensembl"/>
        </authorList>
    </citation>
    <scope>IDENTIFICATION</scope>
</reference>
<dbReference type="GO" id="GO:0033290">
    <property type="term" value="C:eukaryotic 48S preinitiation complex"/>
    <property type="evidence" value="ECO:0007669"/>
    <property type="project" value="UniProtKB-UniRule"/>
</dbReference>
<reference evidence="11" key="1">
    <citation type="journal article" date="2006" name="Science">
        <title>Ancient noncoding elements conserved in the human genome.</title>
        <authorList>
            <person name="Venkatesh B."/>
            <person name="Kirkness E.F."/>
            <person name="Loh Y.H."/>
            <person name="Halpern A.L."/>
            <person name="Lee A.P."/>
            <person name="Johnson J."/>
            <person name="Dandona N."/>
            <person name="Viswanathan L.D."/>
            <person name="Tay A."/>
            <person name="Venter J.C."/>
            <person name="Strausberg R.L."/>
            <person name="Brenner S."/>
        </authorList>
    </citation>
    <scope>NUCLEOTIDE SEQUENCE [LARGE SCALE GENOMIC DNA]</scope>
</reference>
<dbReference type="Pfam" id="PF12353">
    <property type="entry name" value="eIF3g"/>
    <property type="match status" value="1"/>
</dbReference>
<evidence type="ECO:0000256" key="6">
    <source>
        <dbReference type="HAMAP-Rule" id="MF_03006"/>
    </source>
</evidence>